<reference evidence="1 2" key="1">
    <citation type="submission" date="2020-04" db="EMBL/GenBank/DDBJ databases">
        <title>Molecular characterization of pseudomonads from Agaricus bisporus reveal novel blotch 2 pathogens in Western Europe.</title>
        <authorList>
            <person name="Taparia T."/>
            <person name="Krijger M."/>
            <person name="Haynes E."/>
            <person name="Elpinstone J.G."/>
            <person name="Noble R."/>
            <person name="Van Der Wolf J."/>
        </authorList>
    </citation>
    <scope>NUCLEOTIDE SEQUENCE [LARGE SCALE GENOMIC DNA]</scope>
    <source>
        <strain evidence="1 2">IPO3737</strain>
    </source>
</reference>
<proteinExistence type="predicted"/>
<evidence type="ECO:0000313" key="1">
    <source>
        <dbReference type="EMBL" id="NWC35679.1"/>
    </source>
</evidence>
<dbReference type="EMBL" id="JACAQD010000034">
    <property type="protein sequence ID" value="NWC35679.1"/>
    <property type="molecule type" value="Genomic_DNA"/>
</dbReference>
<organism evidence="1 2">
    <name type="scientific">Pseudomonas gingeri</name>
    <dbReference type="NCBI Taxonomy" id="117681"/>
    <lineage>
        <taxon>Bacteria</taxon>
        <taxon>Pseudomonadati</taxon>
        <taxon>Pseudomonadota</taxon>
        <taxon>Gammaproteobacteria</taxon>
        <taxon>Pseudomonadales</taxon>
        <taxon>Pseudomonadaceae</taxon>
        <taxon>Pseudomonas</taxon>
    </lineage>
</organism>
<comment type="caution">
    <text evidence="1">The sequence shown here is derived from an EMBL/GenBank/DDBJ whole genome shotgun (WGS) entry which is preliminary data.</text>
</comment>
<gene>
    <name evidence="1" type="ORF">HX876_25220</name>
</gene>
<protein>
    <submittedName>
        <fullName evidence="1">Uncharacterized protein</fullName>
    </submittedName>
</protein>
<dbReference type="Proteomes" id="UP000520592">
    <property type="component" value="Unassembled WGS sequence"/>
</dbReference>
<evidence type="ECO:0000313" key="2">
    <source>
        <dbReference type="Proteomes" id="UP000520592"/>
    </source>
</evidence>
<sequence length="762" mass="83206">MSAILAFHARPTSLFHQPAAEPRLISYREKNSIFHQAPELRPDDTCLGDNLQGLDTAPAGPSEASVQPFGAAVESIMQRLQDSLPCAQRKALEPLQKLRAEALPALRANDPGSLGKQELQALYRYFKTAERAFANQPRSAENRQRQHLCRVLKWQFRASLSVYLKNALDQALAKSRATVGEGGSQGWDARVGLQIGTGALGGASIGPNVGLSSTLETTQTRIIKDTTSIDVRLKGRLSLINAVSLELGLGYETIRTEKYSDLDTYTRARSLSKWTWWNGSKRDLLSQGKPLFSTCNNYQRNIRLAALSQAWLGDELRKTGNPCPRFDTHQPLPQPFQIESGRRVATTAAAIFDGLGMLRVQAEAKADVLKTGKAQALDIIGVYDRDPAAAEKRLDGLAEYGPDAQQLISAMQAHVIDSSHRLTRAVLDGESAPQIRQVNKELDQRSRQLTEQYVHLKLAGTLDTDADSTIRQLLEQHPRVFRPDTLKLYTARADTLTRTIAVEPKAKLSWGVSLDAGMKISLSSVQEDDPHLCGTYLDIAVSGQFNTLESVQKLLANGLASAGVGDFDTAPLVALIGGTVLYQSHGASAKFSLKLKDGEAALLMTQHFFTQKDAFNQAFSTPTPVTVEAASGSQVNTLLKEQLGSQSLDLILPIALSKLAEGGDIAWWDGYVDKHAPAFDALLNNIAETGKVTLISRELAAIREKITAEKAVVDQLIRAAQAAHDRPDATTLHTAREALKAMLTAYINDYYEAKVKEAWSVT</sequence>
<name>A0A7Y7YFQ2_9PSED</name>
<dbReference type="AlphaFoldDB" id="A0A7Y7YFQ2"/>
<accession>A0A7Y7YFQ2</accession>
<dbReference type="RefSeq" id="WP_177061716.1">
    <property type="nucleotide sequence ID" value="NZ_JACAPS010000041.1"/>
</dbReference>